<dbReference type="NCBIfam" id="TIGR00528">
    <property type="entry name" value="gcvT"/>
    <property type="match status" value="1"/>
</dbReference>
<feature type="domain" description="Aminomethyltransferase C-terminal" evidence="9">
    <location>
        <begin position="307"/>
        <end position="383"/>
    </location>
</feature>
<evidence type="ECO:0000256" key="3">
    <source>
        <dbReference type="ARBA" id="ARBA00022576"/>
    </source>
</evidence>
<dbReference type="SUPFAM" id="SSF101790">
    <property type="entry name" value="Aminomethyltransferase beta-barrel domain"/>
    <property type="match status" value="1"/>
</dbReference>
<dbReference type="InterPro" id="IPR027266">
    <property type="entry name" value="TrmE/GcvT-like"/>
</dbReference>
<dbReference type="GO" id="GO:0008483">
    <property type="term" value="F:transaminase activity"/>
    <property type="evidence" value="ECO:0007669"/>
    <property type="project" value="UniProtKB-KW"/>
</dbReference>
<protein>
    <recommendedName>
        <fullName evidence="2">aminomethyltransferase</fullName>
        <ecNumber evidence="2">2.1.2.10</ecNumber>
    </recommendedName>
    <alternativeName>
        <fullName evidence="5">Glycine cleavage system T protein</fullName>
    </alternativeName>
</protein>
<dbReference type="RefSeq" id="WP_183613710.1">
    <property type="nucleotide sequence ID" value="NZ_JACICY010000005.1"/>
</dbReference>
<dbReference type="GO" id="GO:0008168">
    <property type="term" value="F:methyltransferase activity"/>
    <property type="evidence" value="ECO:0007669"/>
    <property type="project" value="UniProtKB-KW"/>
</dbReference>
<feature type="binding site" evidence="7">
    <location>
        <position position="220"/>
    </location>
    <ligand>
        <name>substrate</name>
    </ligand>
</feature>
<evidence type="ECO:0000256" key="5">
    <source>
        <dbReference type="ARBA" id="ARBA00031395"/>
    </source>
</evidence>
<dbReference type="NCBIfam" id="NF001567">
    <property type="entry name" value="PRK00389.1"/>
    <property type="match status" value="1"/>
</dbReference>
<evidence type="ECO:0000256" key="7">
    <source>
        <dbReference type="PIRSR" id="PIRSR006487-1"/>
    </source>
</evidence>
<evidence type="ECO:0000256" key="4">
    <source>
        <dbReference type="ARBA" id="ARBA00022679"/>
    </source>
</evidence>
<name>A0A7W6A0Z8_9SPHN</name>
<dbReference type="PIRSF" id="PIRSF006487">
    <property type="entry name" value="GcvT"/>
    <property type="match status" value="1"/>
</dbReference>
<dbReference type="PANTHER" id="PTHR43757:SF2">
    <property type="entry name" value="AMINOMETHYLTRANSFERASE, MITOCHONDRIAL"/>
    <property type="match status" value="1"/>
</dbReference>
<dbReference type="Gene3D" id="3.30.1360.120">
    <property type="entry name" value="Probable tRNA modification gtpase trme, domain 1"/>
    <property type="match status" value="1"/>
</dbReference>
<reference evidence="10 11" key="1">
    <citation type="submission" date="2020-08" db="EMBL/GenBank/DDBJ databases">
        <title>Genomic Encyclopedia of Type Strains, Phase IV (KMG-IV): sequencing the most valuable type-strain genomes for metagenomic binning, comparative biology and taxonomic classification.</title>
        <authorList>
            <person name="Goeker M."/>
        </authorList>
    </citation>
    <scope>NUCLEOTIDE SEQUENCE [LARGE SCALE GENOMIC DNA]</scope>
    <source>
        <strain evidence="10 11">DSM 14552</strain>
    </source>
</reference>
<dbReference type="GO" id="GO:0005960">
    <property type="term" value="C:glycine cleavage complex"/>
    <property type="evidence" value="ECO:0007669"/>
    <property type="project" value="InterPro"/>
</dbReference>
<evidence type="ECO:0000313" key="11">
    <source>
        <dbReference type="Proteomes" id="UP000562395"/>
    </source>
</evidence>
<evidence type="ECO:0000256" key="6">
    <source>
        <dbReference type="ARBA" id="ARBA00047665"/>
    </source>
</evidence>
<evidence type="ECO:0000256" key="2">
    <source>
        <dbReference type="ARBA" id="ARBA00012616"/>
    </source>
</evidence>
<comment type="similarity">
    <text evidence="1">Belongs to the GcvT family.</text>
</comment>
<dbReference type="EC" id="2.1.2.10" evidence="2"/>
<evidence type="ECO:0000256" key="1">
    <source>
        <dbReference type="ARBA" id="ARBA00008609"/>
    </source>
</evidence>
<sequence length="393" mass="41778">MSDTYNNSEGANVDIDGDELIGTLTLPLDSWHRARDGRVVEFAGYWMPVQYNGEGGGIIAEHLWTRTSAGFFDVSHMGQLYISGEGVEAALEAVLPIDLSTLPVGGVRYSLLLNETGGILDDLMVTRWGTGFYLVVNGATKWDDIGTLREALPDNVTLNHLDDTALFALQGPMAAEALEPLVTGEQPLSALTFMRGAAFKLGGIDAWISRSGYTGEDGFEISVPGENAAELADLICAQPQVRPIGLGARDSLRLEAGLPLYGHDMNEDVDPVSADLLFGINKRRRSEGGFPGCDVILPLIASGAPTRRVGLLIDGRMAAREGAKVLNGDVEVGTVTSGGFSPSLERPIAMAFVASELAVSGTSLSIDVRGRKLAATVAPMPFVPHRYHRKGAA</sequence>
<organism evidence="10 11">
    <name type="scientific">Novosphingobium hassiacum</name>
    <dbReference type="NCBI Taxonomy" id="173676"/>
    <lineage>
        <taxon>Bacteria</taxon>
        <taxon>Pseudomonadati</taxon>
        <taxon>Pseudomonadota</taxon>
        <taxon>Alphaproteobacteria</taxon>
        <taxon>Sphingomonadales</taxon>
        <taxon>Sphingomonadaceae</taxon>
        <taxon>Novosphingobium</taxon>
    </lineage>
</organism>
<dbReference type="Pfam" id="PF08669">
    <property type="entry name" value="GCV_T_C"/>
    <property type="match status" value="1"/>
</dbReference>
<keyword evidence="11" id="KW-1185">Reference proteome</keyword>
<dbReference type="InterPro" id="IPR006222">
    <property type="entry name" value="GCVT_N"/>
</dbReference>
<keyword evidence="10" id="KW-0489">Methyltransferase</keyword>
<dbReference type="EMBL" id="JACICY010000005">
    <property type="protein sequence ID" value="MBB3861270.1"/>
    <property type="molecule type" value="Genomic_DNA"/>
</dbReference>
<dbReference type="Gene3D" id="2.40.30.110">
    <property type="entry name" value="Aminomethyltransferase beta-barrel domains"/>
    <property type="match status" value="1"/>
</dbReference>
<dbReference type="Gene3D" id="4.10.1250.10">
    <property type="entry name" value="Aminomethyltransferase fragment"/>
    <property type="match status" value="1"/>
</dbReference>
<evidence type="ECO:0000313" key="10">
    <source>
        <dbReference type="EMBL" id="MBB3861270.1"/>
    </source>
</evidence>
<dbReference type="InterPro" id="IPR029043">
    <property type="entry name" value="GcvT/YgfZ_C"/>
</dbReference>
<keyword evidence="4 10" id="KW-0808">Transferase</keyword>
<keyword evidence="3" id="KW-0032">Aminotransferase</keyword>
<dbReference type="InterPro" id="IPR028896">
    <property type="entry name" value="GcvT/YgfZ/DmdA"/>
</dbReference>
<feature type="domain" description="GCVT N-terminal" evidence="8">
    <location>
        <begin position="29"/>
        <end position="282"/>
    </location>
</feature>
<gene>
    <name evidence="10" type="ORF">GGQ88_002542</name>
</gene>
<dbReference type="Pfam" id="PF01571">
    <property type="entry name" value="GCV_T"/>
    <property type="match status" value="1"/>
</dbReference>
<comment type="catalytic activity">
    <reaction evidence="6">
        <text>N(6)-[(R)-S(8)-aminomethyldihydrolipoyl]-L-lysyl-[protein] + (6S)-5,6,7,8-tetrahydrofolate = N(6)-[(R)-dihydrolipoyl]-L-lysyl-[protein] + (6R)-5,10-methylene-5,6,7,8-tetrahydrofolate + NH4(+)</text>
        <dbReference type="Rhea" id="RHEA:16945"/>
        <dbReference type="Rhea" id="RHEA-COMP:10475"/>
        <dbReference type="Rhea" id="RHEA-COMP:10492"/>
        <dbReference type="ChEBI" id="CHEBI:15636"/>
        <dbReference type="ChEBI" id="CHEBI:28938"/>
        <dbReference type="ChEBI" id="CHEBI:57453"/>
        <dbReference type="ChEBI" id="CHEBI:83100"/>
        <dbReference type="ChEBI" id="CHEBI:83143"/>
        <dbReference type="EC" id="2.1.2.10"/>
    </reaction>
</comment>
<evidence type="ECO:0000259" key="8">
    <source>
        <dbReference type="Pfam" id="PF01571"/>
    </source>
</evidence>
<proteinExistence type="inferred from homology"/>
<dbReference type="GO" id="GO:0004047">
    <property type="term" value="F:aminomethyltransferase activity"/>
    <property type="evidence" value="ECO:0007669"/>
    <property type="project" value="UniProtKB-EC"/>
</dbReference>
<dbReference type="NCBIfam" id="NF010093">
    <property type="entry name" value="PRK13579.1"/>
    <property type="match status" value="1"/>
</dbReference>
<dbReference type="SUPFAM" id="SSF103025">
    <property type="entry name" value="Folate-binding domain"/>
    <property type="match status" value="1"/>
</dbReference>
<dbReference type="InterPro" id="IPR006223">
    <property type="entry name" value="GcvT"/>
</dbReference>
<dbReference type="AlphaFoldDB" id="A0A7W6A0Z8"/>
<dbReference type="GO" id="GO:0006546">
    <property type="term" value="P:glycine catabolic process"/>
    <property type="evidence" value="ECO:0007669"/>
    <property type="project" value="InterPro"/>
</dbReference>
<dbReference type="PANTHER" id="PTHR43757">
    <property type="entry name" value="AMINOMETHYLTRANSFERASE"/>
    <property type="match status" value="1"/>
</dbReference>
<comment type="caution">
    <text evidence="10">The sequence shown here is derived from an EMBL/GenBank/DDBJ whole genome shotgun (WGS) entry which is preliminary data.</text>
</comment>
<accession>A0A7W6A0Z8</accession>
<dbReference type="InterPro" id="IPR013977">
    <property type="entry name" value="GcvT_C"/>
</dbReference>
<dbReference type="GO" id="GO:0032259">
    <property type="term" value="P:methylation"/>
    <property type="evidence" value="ECO:0007669"/>
    <property type="project" value="UniProtKB-KW"/>
</dbReference>
<evidence type="ECO:0000259" key="9">
    <source>
        <dbReference type="Pfam" id="PF08669"/>
    </source>
</evidence>
<dbReference type="Proteomes" id="UP000562395">
    <property type="component" value="Unassembled WGS sequence"/>
</dbReference>
<dbReference type="Gene3D" id="3.30.70.1400">
    <property type="entry name" value="Aminomethyltransferase beta-barrel domains"/>
    <property type="match status" value="1"/>
</dbReference>